<evidence type="ECO:0000313" key="1">
    <source>
        <dbReference type="EMBL" id="MBF2716879.1"/>
    </source>
</evidence>
<gene>
    <name evidence="1" type="ORF">IEI95_021950</name>
</gene>
<name>A0AAE2RGC9_AGRVI</name>
<dbReference type="RefSeq" id="WP_194417014.1">
    <property type="nucleotide sequence ID" value="NZ_JACXXJ020000005.1"/>
</dbReference>
<dbReference type="AlphaFoldDB" id="A0AAE2RGC9"/>
<organism evidence="1 2">
    <name type="scientific">Agrobacterium vitis</name>
    <name type="common">Rhizobium vitis</name>
    <dbReference type="NCBI Taxonomy" id="373"/>
    <lineage>
        <taxon>Bacteria</taxon>
        <taxon>Pseudomonadati</taxon>
        <taxon>Pseudomonadota</taxon>
        <taxon>Alphaproteobacteria</taxon>
        <taxon>Hyphomicrobiales</taxon>
        <taxon>Rhizobiaceae</taxon>
        <taxon>Rhizobium/Agrobacterium group</taxon>
        <taxon>Agrobacterium</taxon>
    </lineage>
</organism>
<evidence type="ECO:0000313" key="2">
    <source>
        <dbReference type="Proteomes" id="UP000655037"/>
    </source>
</evidence>
<protein>
    <submittedName>
        <fullName evidence="1">Uncharacterized protein</fullName>
    </submittedName>
</protein>
<dbReference type="EMBL" id="JACXXJ020000005">
    <property type="protein sequence ID" value="MBF2716879.1"/>
    <property type="molecule type" value="Genomic_DNA"/>
</dbReference>
<proteinExistence type="predicted"/>
<accession>A0AAE2RGC9</accession>
<sequence length="104" mass="11804">MAYYCISFRIADQTALGKSYDERRKALIEAAYDQKRGFWDSTTSFILIESSLDTVNFAKSVCASLSPQHDMAVVFDPSDMSMCYFGQVNEANILESFFKISQKI</sequence>
<dbReference type="Proteomes" id="UP000655037">
    <property type="component" value="Unassembled WGS sequence"/>
</dbReference>
<comment type="caution">
    <text evidence="1">The sequence shown here is derived from an EMBL/GenBank/DDBJ whole genome shotgun (WGS) entry which is preliminary data.</text>
</comment>
<reference evidence="1" key="1">
    <citation type="submission" date="2020-11" db="EMBL/GenBank/DDBJ databases">
        <title>Agrobacterium vitis strain K377 genome.</title>
        <authorList>
            <person name="Xi H."/>
        </authorList>
    </citation>
    <scope>NUCLEOTIDE SEQUENCE</scope>
    <source>
        <strain evidence="1">K377</strain>
    </source>
</reference>